<feature type="transmembrane region" description="Helical" evidence="1">
    <location>
        <begin position="32"/>
        <end position="54"/>
    </location>
</feature>
<sequence length="55" mass="5985">MSGRLFALLGFSEAFGTFVGATSLPMFFAVTVRIYIGFVFLVASGLLFLAFLLAW</sequence>
<dbReference type="OrthoDB" id="2261376at2759"/>
<keyword evidence="1" id="KW-1133">Transmembrane helix</keyword>
<dbReference type="AlphaFoldDB" id="A0A3P7NTB2"/>
<name>A0A3P7NTB2_DIBLA</name>
<protein>
    <submittedName>
        <fullName evidence="2">Uncharacterized protein</fullName>
    </submittedName>
</protein>
<gene>
    <name evidence="2" type="ORF">DILT_LOCUS18299</name>
</gene>
<keyword evidence="1" id="KW-0472">Membrane</keyword>
<reference evidence="2 3" key="1">
    <citation type="submission" date="2018-11" db="EMBL/GenBank/DDBJ databases">
        <authorList>
            <consortium name="Pathogen Informatics"/>
        </authorList>
    </citation>
    <scope>NUCLEOTIDE SEQUENCE [LARGE SCALE GENOMIC DNA]</scope>
</reference>
<evidence type="ECO:0000313" key="3">
    <source>
        <dbReference type="Proteomes" id="UP000281553"/>
    </source>
</evidence>
<keyword evidence="3" id="KW-1185">Reference proteome</keyword>
<dbReference type="Proteomes" id="UP000281553">
    <property type="component" value="Unassembled WGS sequence"/>
</dbReference>
<organism evidence="2 3">
    <name type="scientific">Dibothriocephalus latus</name>
    <name type="common">Fish tapeworm</name>
    <name type="synonym">Diphyllobothrium latum</name>
    <dbReference type="NCBI Taxonomy" id="60516"/>
    <lineage>
        <taxon>Eukaryota</taxon>
        <taxon>Metazoa</taxon>
        <taxon>Spiralia</taxon>
        <taxon>Lophotrochozoa</taxon>
        <taxon>Platyhelminthes</taxon>
        <taxon>Cestoda</taxon>
        <taxon>Eucestoda</taxon>
        <taxon>Diphyllobothriidea</taxon>
        <taxon>Diphyllobothriidae</taxon>
        <taxon>Dibothriocephalus</taxon>
    </lineage>
</organism>
<accession>A0A3P7NTB2</accession>
<evidence type="ECO:0000313" key="2">
    <source>
        <dbReference type="EMBL" id="VDN40603.1"/>
    </source>
</evidence>
<evidence type="ECO:0000256" key="1">
    <source>
        <dbReference type="SAM" id="Phobius"/>
    </source>
</evidence>
<dbReference type="EMBL" id="UYRU01099126">
    <property type="protein sequence ID" value="VDN40603.1"/>
    <property type="molecule type" value="Genomic_DNA"/>
</dbReference>
<proteinExistence type="predicted"/>
<keyword evidence="1" id="KW-0812">Transmembrane</keyword>